<reference evidence="1" key="2">
    <citation type="submission" date="2021-02" db="EMBL/GenBank/DDBJ databases">
        <authorList>
            <person name="Kimball J.A."/>
            <person name="Haas M.W."/>
            <person name="Macchietto M."/>
            <person name="Kono T."/>
            <person name="Duquette J."/>
            <person name="Shao M."/>
        </authorList>
    </citation>
    <scope>NUCLEOTIDE SEQUENCE</scope>
    <source>
        <tissue evidence="1">Fresh leaf tissue</tissue>
    </source>
</reference>
<comment type="caution">
    <text evidence="1">The sequence shown here is derived from an EMBL/GenBank/DDBJ whole genome shotgun (WGS) entry which is preliminary data.</text>
</comment>
<name>A0A8J6BVI9_ZIZPA</name>
<dbReference type="EMBL" id="JAAALK010000080">
    <property type="protein sequence ID" value="KAG8091963.1"/>
    <property type="molecule type" value="Genomic_DNA"/>
</dbReference>
<evidence type="ECO:0000313" key="2">
    <source>
        <dbReference type="Proteomes" id="UP000729402"/>
    </source>
</evidence>
<organism evidence="1 2">
    <name type="scientific">Zizania palustris</name>
    <name type="common">Northern wild rice</name>
    <dbReference type="NCBI Taxonomy" id="103762"/>
    <lineage>
        <taxon>Eukaryota</taxon>
        <taxon>Viridiplantae</taxon>
        <taxon>Streptophyta</taxon>
        <taxon>Embryophyta</taxon>
        <taxon>Tracheophyta</taxon>
        <taxon>Spermatophyta</taxon>
        <taxon>Magnoliopsida</taxon>
        <taxon>Liliopsida</taxon>
        <taxon>Poales</taxon>
        <taxon>Poaceae</taxon>
        <taxon>BOP clade</taxon>
        <taxon>Oryzoideae</taxon>
        <taxon>Oryzeae</taxon>
        <taxon>Zizaniinae</taxon>
        <taxon>Zizania</taxon>
    </lineage>
</organism>
<proteinExistence type="predicted"/>
<protein>
    <submittedName>
        <fullName evidence="1">Uncharacterized protein</fullName>
    </submittedName>
</protein>
<evidence type="ECO:0000313" key="1">
    <source>
        <dbReference type="EMBL" id="KAG8091963.1"/>
    </source>
</evidence>
<sequence>MSYAFWTHLLRTWQDVPCRLPDDSYSGKSSVAWANWWRIFSKPFFKIKGDLRHGSLFGRVSLKTRENKHGSNNRTIANRQFSLNDFIVIRAVPPEYRDQHIASVKERESEADGIWKTILHTYFTNDGTQPIVQPGMKRSNAMSSTTACSASQPILSGDVIIVDDIPEPPSSKRKLNFGNEPDGACDVLSSTLSALVDNADSDEGLAQAFEDIAANQGLDSIIDIPTNDFYIAGPAGDFPQPLPSTICEVSSMLDPLDMLSSPAYQVNSQDTSDIMAKSTSEAELGMDFIEKAFQEATIKVLMGATEGLNTDTLRDPQCCARLENVSARLPSLVPGVDKAKELLLQLISVSQQLQLAHAEFESYSAQKRKELDEAKRGLAIHEVTSENQEKEEILVHEKCEANKKLIASLTTQLNEAISVSKILQEEKAQFAHRPSEREANGKKWNEAIVEATAGVEQAASNLQVKVTSCEQNVDDLLKSLKTWSAISN</sequence>
<accession>A0A8J6BVI9</accession>
<keyword evidence="2" id="KW-1185">Reference proteome</keyword>
<dbReference type="AlphaFoldDB" id="A0A8J6BVI9"/>
<reference evidence="1" key="1">
    <citation type="journal article" date="2021" name="bioRxiv">
        <title>Whole Genome Assembly and Annotation of Northern Wild Rice, Zizania palustris L., Supports a Whole Genome Duplication in the Zizania Genus.</title>
        <authorList>
            <person name="Haas M."/>
            <person name="Kono T."/>
            <person name="Macchietto M."/>
            <person name="Millas R."/>
            <person name="McGilp L."/>
            <person name="Shao M."/>
            <person name="Duquette J."/>
            <person name="Hirsch C.N."/>
            <person name="Kimball J."/>
        </authorList>
    </citation>
    <scope>NUCLEOTIDE SEQUENCE</scope>
    <source>
        <tissue evidence="1">Fresh leaf tissue</tissue>
    </source>
</reference>
<dbReference type="OrthoDB" id="704451at2759"/>
<gene>
    <name evidence="1" type="ORF">GUJ93_ZPchr0012g18955</name>
</gene>
<dbReference type="Proteomes" id="UP000729402">
    <property type="component" value="Unassembled WGS sequence"/>
</dbReference>